<accession>A0ABT5ZS38</accession>
<name>A0ABT5ZS38_9ACTN</name>
<dbReference type="InterPro" id="IPR046342">
    <property type="entry name" value="CBS_dom_sf"/>
</dbReference>
<reference evidence="4 5" key="1">
    <citation type="submission" date="2023-03" db="EMBL/GenBank/DDBJ databases">
        <title>Draft genome sequence of Streptomyces sp. RB6PN23 isolated from peat swamp forest in Thailand.</title>
        <authorList>
            <person name="Klaysubun C."/>
            <person name="Duangmal K."/>
        </authorList>
    </citation>
    <scope>NUCLEOTIDE SEQUENCE [LARGE SCALE GENOMIC DNA]</scope>
    <source>
        <strain evidence="4 5">RB6PN23</strain>
    </source>
</reference>
<organism evidence="4 5">
    <name type="scientific">Streptomyces silvisoli</name>
    <dbReference type="NCBI Taxonomy" id="3034235"/>
    <lineage>
        <taxon>Bacteria</taxon>
        <taxon>Bacillati</taxon>
        <taxon>Actinomycetota</taxon>
        <taxon>Actinomycetes</taxon>
        <taxon>Kitasatosporales</taxon>
        <taxon>Streptomycetaceae</taxon>
        <taxon>Streptomyces</taxon>
    </lineage>
</organism>
<evidence type="ECO:0000256" key="2">
    <source>
        <dbReference type="PROSITE-ProRule" id="PRU00703"/>
    </source>
</evidence>
<dbReference type="PROSITE" id="PS51371">
    <property type="entry name" value="CBS"/>
    <property type="match status" value="2"/>
</dbReference>
<keyword evidence="5" id="KW-1185">Reference proteome</keyword>
<dbReference type="InterPro" id="IPR000644">
    <property type="entry name" value="CBS_dom"/>
</dbReference>
<dbReference type="SMART" id="SM00116">
    <property type="entry name" value="CBS"/>
    <property type="match status" value="2"/>
</dbReference>
<dbReference type="SUPFAM" id="SSF54631">
    <property type="entry name" value="CBS-domain pair"/>
    <property type="match status" value="1"/>
</dbReference>
<dbReference type="Gene3D" id="3.10.580.10">
    <property type="entry name" value="CBS-domain"/>
    <property type="match status" value="1"/>
</dbReference>
<keyword evidence="1 2" id="KW-0129">CBS domain</keyword>
<evidence type="ECO:0000256" key="1">
    <source>
        <dbReference type="ARBA" id="ARBA00023122"/>
    </source>
</evidence>
<evidence type="ECO:0000313" key="4">
    <source>
        <dbReference type="EMBL" id="MDF3292640.1"/>
    </source>
</evidence>
<evidence type="ECO:0000259" key="3">
    <source>
        <dbReference type="PROSITE" id="PS51371"/>
    </source>
</evidence>
<proteinExistence type="predicted"/>
<evidence type="ECO:0000313" key="5">
    <source>
        <dbReference type="Proteomes" id="UP001216579"/>
    </source>
</evidence>
<feature type="domain" description="CBS" evidence="3">
    <location>
        <begin position="24"/>
        <end position="80"/>
    </location>
</feature>
<dbReference type="Gene3D" id="3.90.1280.20">
    <property type="match status" value="1"/>
</dbReference>
<dbReference type="RefSeq" id="WP_276095692.1">
    <property type="nucleotide sequence ID" value="NZ_JARJBC010000019.1"/>
</dbReference>
<protein>
    <submittedName>
        <fullName evidence="4">CBS domain-containing protein</fullName>
    </submittedName>
</protein>
<sequence length="153" mass="16901">MAADRTNNSHQPQTLAQLTAVDLVGPVSATIRDDATLWEALERFLLHHTRHLAVVDSYGRHRGVLSDGNLLLDESLDVPSLRHRRVSDVNWLDRPTVGPDTGITRIAELLTLYECDALPVIDHHGQMLGVVTRADVVRALADHGPLAPIEQRC</sequence>
<gene>
    <name evidence="4" type="ORF">P3G67_26110</name>
</gene>
<dbReference type="Pfam" id="PF00571">
    <property type="entry name" value="CBS"/>
    <property type="match status" value="2"/>
</dbReference>
<comment type="caution">
    <text evidence="4">The sequence shown here is derived from an EMBL/GenBank/DDBJ whole genome shotgun (WGS) entry which is preliminary data.</text>
</comment>
<feature type="domain" description="CBS" evidence="3">
    <location>
        <begin position="89"/>
        <end position="146"/>
    </location>
</feature>
<dbReference type="PANTHER" id="PTHR43080:SF26">
    <property type="entry name" value="REGULATORY PROTEIN"/>
    <property type="match status" value="1"/>
</dbReference>
<dbReference type="InterPro" id="IPR051257">
    <property type="entry name" value="Diverse_CBS-Domain"/>
</dbReference>
<dbReference type="PANTHER" id="PTHR43080">
    <property type="entry name" value="CBS DOMAIN-CONTAINING PROTEIN CBSX3, MITOCHONDRIAL"/>
    <property type="match status" value="1"/>
</dbReference>
<dbReference type="CDD" id="cd02205">
    <property type="entry name" value="CBS_pair_SF"/>
    <property type="match status" value="1"/>
</dbReference>
<dbReference type="EMBL" id="JARJBC010000019">
    <property type="protein sequence ID" value="MDF3292640.1"/>
    <property type="molecule type" value="Genomic_DNA"/>
</dbReference>
<dbReference type="Proteomes" id="UP001216579">
    <property type="component" value="Unassembled WGS sequence"/>
</dbReference>